<evidence type="ECO:0000313" key="2">
    <source>
        <dbReference type="EMBL" id="SDV48737.1"/>
    </source>
</evidence>
<feature type="transmembrane region" description="Helical" evidence="1">
    <location>
        <begin position="35"/>
        <end position="55"/>
    </location>
</feature>
<keyword evidence="3" id="KW-1185">Reference proteome</keyword>
<reference evidence="3" key="1">
    <citation type="submission" date="2016-09" db="EMBL/GenBank/DDBJ databases">
        <authorList>
            <person name="Varghese N."/>
            <person name="Submissions S."/>
        </authorList>
    </citation>
    <scope>NUCLEOTIDE SEQUENCE [LARGE SCALE GENOMIC DNA]</scope>
    <source>
        <strain evidence="3">JS23</strain>
    </source>
</reference>
<dbReference type="AlphaFoldDB" id="A0A1H2PPR1"/>
<gene>
    <name evidence="2" type="ORF">SAMN05216551_10626</name>
</gene>
<evidence type="ECO:0000313" key="3">
    <source>
        <dbReference type="Proteomes" id="UP000243719"/>
    </source>
</evidence>
<dbReference type="RefSeq" id="WP_211435339.1">
    <property type="nucleotide sequence ID" value="NZ_FNLO01000006.1"/>
</dbReference>
<keyword evidence="1" id="KW-0812">Transmembrane</keyword>
<name>A0A1H2PPR1_9BURK</name>
<organism evidence="2 3">
    <name type="scientific">Chitinasiproducens palmae</name>
    <dbReference type="NCBI Taxonomy" id="1770053"/>
    <lineage>
        <taxon>Bacteria</taxon>
        <taxon>Pseudomonadati</taxon>
        <taxon>Pseudomonadota</taxon>
        <taxon>Betaproteobacteria</taxon>
        <taxon>Burkholderiales</taxon>
        <taxon>Burkholderiaceae</taxon>
        <taxon>Chitinasiproducens</taxon>
    </lineage>
</organism>
<proteinExistence type="predicted"/>
<keyword evidence="1" id="KW-0472">Membrane</keyword>
<keyword evidence="1" id="KW-1133">Transmembrane helix</keyword>
<feature type="transmembrane region" description="Helical" evidence="1">
    <location>
        <begin position="67"/>
        <end position="88"/>
    </location>
</feature>
<protein>
    <submittedName>
        <fullName evidence="2">Uncharacterized protein</fullName>
    </submittedName>
</protein>
<accession>A0A1H2PPR1</accession>
<sequence>MAVQDIAVARATTAKRRYELVEVWGDTVDIRHLRWAIALGIAISFGTFIGASYVLARFIDDPAMTRAYAMLVGLGGCLVAGAVCARLFQPKRIAAEAHADERRRAELIHSLVVDGSHGTVADVRTLPEHVLAEMRQVGLYELFAEQERRARGAAGETDDGLRAAVLADQPKEVLR</sequence>
<evidence type="ECO:0000256" key="1">
    <source>
        <dbReference type="SAM" id="Phobius"/>
    </source>
</evidence>
<dbReference type="Proteomes" id="UP000243719">
    <property type="component" value="Unassembled WGS sequence"/>
</dbReference>
<dbReference type="STRING" id="1770053.SAMN05216551_10626"/>
<dbReference type="EMBL" id="FNLO01000006">
    <property type="protein sequence ID" value="SDV48737.1"/>
    <property type="molecule type" value="Genomic_DNA"/>
</dbReference>